<dbReference type="GO" id="GO:0004852">
    <property type="term" value="F:uroporphyrinogen-III synthase activity"/>
    <property type="evidence" value="ECO:0007669"/>
    <property type="project" value="InterPro"/>
</dbReference>
<dbReference type="PATRIC" id="fig|1079.6.peg.140"/>
<dbReference type="Proteomes" id="UP000065734">
    <property type="component" value="Chromosome I"/>
</dbReference>
<dbReference type="STRING" id="1079.BVIR_133"/>
<feature type="region of interest" description="Disordered" evidence="5">
    <location>
        <begin position="251"/>
        <end position="271"/>
    </location>
</feature>
<keyword evidence="2" id="KW-0812">Transmembrane</keyword>
<evidence type="ECO:0000313" key="7">
    <source>
        <dbReference type="EMBL" id="BAR98796.1"/>
    </source>
</evidence>
<dbReference type="CDD" id="cd06578">
    <property type="entry name" value="HemD"/>
    <property type="match status" value="1"/>
</dbReference>
<feature type="compositionally biased region" description="Low complexity" evidence="5">
    <location>
        <begin position="311"/>
        <end position="328"/>
    </location>
</feature>
<dbReference type="Pfam" id="PF09731">
    <property type="entry name" value="Mitofilin"/>
    <property type="match status" value="1"/>
</dbReference>
<dbReference type="SUPFAM" id="SSF69618">
    <property type="entry name" value="HemD-like"/>
    <property type="match status" value="1"/>
</dbReference>
<evidence type="ECO:0000259" key="6">
    <source>
        <dbReference type="Pfam" id="PF02602"/>
    </source>
</evidence>
<dbReference type="KEGG" id="bvr:BVIR_133"/>
<accession>A0A0H5BEL6</accession>
<keyword evidence="9" id="KW-1185">Reference proteome</keyword>
<evidence type="ECO:0000256" key="1">
    <source>
        <dbReference type="ARBA" id="ARBA00004370"/>
    </source>
</evidence>
<evidence type="ECO:0000313" key="9">
    <source>
        <dbReference type="Proteomes" id="UP000065734"/>
    </source>
</evidence>
<protein>
    <submittedName>
        <fullName evidence="8">Uroporphyrinogen-III synthase</fullName>
    </submittedName>
</protein>
<reference evidence="8" key="2">
    <citation type="submission" date="2015-11" db="EMBL/GenBank/DDBJ databases">
        <authorList>
            <person name="Zhang Y."/>
            <person name="Guo Z."/>
        </authorList>
    </citation>
    <scope>NUCLEOTIDE SEQUENCE</scope>
    <source>
        <strain evidence="8">1</strain>
    </source>
</reference>
<dbReference type="Gene3D" id="3.40.50.10090">
    <property type="match status" value="2"/>
</dbReference>
<proteinExistence type="predicted"/>
<feature type="compositionally biased region" description="Polar residues" evidence="5">
    <location>
        <begin position="258"/>
        <end position="271"/>
    </location>
</feature>
<evidence type="ECO:0000313" key="8">
    <source>
        <dbReference type="EMBL" id="CUU43871.1"/>
    </source>
</evidence>
<dbReference type="InterPro" id="IPR003754">
    <property type="entry name" value="4pyrrol_synth_uPrphyn_synth"/>
</dbReference>
<evidence type="ECO:0000256" key="5">
    <source>
        <dbReference type="SAM" id="MobiDB-lite"/>
    </source>
</evidence>
<dbReference type="InterPro" id="IPR019133">
    <property type="entry name" value="MIC60"/>
</dbReference>
<comment type="subcellular location">
    <subcellularLocation>
        <location evidence="1">Membrane</location>
    </subcellularLocation>
</comment>
<organism evidence="8 9">
    <name type="scientific">Blastochloris viridis</name>
    <name type="common">Rhodopseudomonas viridis</name>
    <dbReference type="NCBI Taxonomy" id="1079"/>
    <lineage>
        <taxon>Bacteria</taxon>
        <taxon>Pseudomonadati</taxon>
        <taxon>Pseudomonadota</taxon>
        <taxon>Alphaproteobacteria</taxon>
        <taxon>Hyphomicrobiales</taxon>
        <taxon>Blastochloridaceae</taxon>
        <taxon>Blastochloris</taxon>
    </lineage>
</organism>
<gene>
    <name evidence="7" type="ORF">BV133_1203</name>
    <name evidence="8" type="ORF">BVIRIDIS_28990</name>
</gene>
<sequence>MRLLVTRPEPGASRTRADLAARGHDAEIDPLMTIVPVALAPPDGRFDAVALTSVNGARAAAGLPWLVKSGVPVFTVGRRTGDAARAAGFADVTSAEGDVGTLADVLAKGLIAGERVLWLAGEDRSGDLAAALAPHGIAVETVIAYRAEPAEHLAETTIAALSAGRIDGILHYSRRSCETLLAAGRRDGVYEAVVRLPHYALSPRVAAPLGAVGADVRVAATPDESGLFELLPSAGGNDVRHGRTAMASNWEGAKPHESGQTPADQTASPTENTAVTIEGTVPEAAEPEMATSPDDTPAAQATPGEVADSGTSETAAQAAEAAPVVAESQAERLPADAVAVDETRPDEIPPAASNREPAAAEAPVTAAPAARATAPARGGGAVAGTIAGILAGAATAAALSYLPILPPRPSDPGPLLEAQARLQAAESRIGALEARPEPTASEPAPAKYDEIEALGHRVADLERVAQALARIDARLDALEARPQSEGAAAPQAPAEDARVSELAERITALDGRIETTAHTAEEAVKLATAAGEAAQRAASAATALPDRLATLDKKVADLAGLPGRVVALDQRIQLAAQPSRAIAWPVALGTLRTAVDEGRPYRRELDAAVALSGPGYEKLRSIDGAADKGLPTLRAVQARFGQVSSALLATVPRTGEPEGVLERLARNAEGLVRFRPSQPVDGNSTGAVVARAEDQLARGDLAGAIATVGELPPDLVKVATPWLQLAKARLDADRLLSELTAEALAALARTGG</sequence>
<name>A0A0H5BEL6_BLAVI</name>
<feature type="compositionally biased region" description="Low complexity" evidence="5">
    <location>
        <begin position="349"/>
        <end position="361"/>
    </location>
</feature>
<dbReference type="Pfam" id="PF02602">
    <property type="entry name" value="HEM4"/>
    <property type="match status" value="1"/>
</dbReference>
<dbReference type="AlphaFoldDB" id="A0A0H5BEL6"/>
<dbReference type="RefSeq" id="WP_055035996.1">
    <property type="nucleotide sequence ID" value="NZ_AP014854.2"/>
</dbReference>
<reference evidence="9" key="3">
    <citation type="journal article" date="2016" name="Genome Announc.">
        <title>Revised genome sequence of the purple photosynthetic bacterium Blastochloris viridis.</title>
        <authorList>
            <person name="Liu L.N."/>
            <person name="Faulkner M."/>
            <person name="Liu X."/>
            <person name="Huang F."/>
            <person name="Darby A.C."/>
            <person name="Hall N."/>
        </authorList>
    </citation>
    <scope>NUCLEOTIDE SEQUENCE [LARGE SCALE GENOMIC DNA]</scope>
    <source>
        <strain evidence="9">ATCC 19567 / DSM 133 / F</strain>
    </source>
</reference>
<dbReference type="GO" id="GO:0016020">
    <property type="term" value="C:membrane"/>
    <property type="evidence" value="ECO:0007669"/>
    <property type="project" value="UniProtKB-SubCell"/>
</dbReference>
<keyword evidence="4" id="KW-0472">Membrane</keyword>
<evidence type="ECO:0000256" key="4">
    <source>
        <dbReference type="ARBA" id="ARBA00023136"/>
    </source>
</evidence>
<keyword evidence="3" id="KW-1133">Transmembrane helix</keyword>
<evidence type="ECO:0000256" key="2">
    <source>
        <dbReference type="ARBA" id="ARBA00022692"/>
    </source>
</evidence>
<reference evidence="7" key="1">
    <citation type="journal article" date="2015" name="Genome Announc.">
        <title>Complete Genome Sequence of the Bacteriochlorophyll b-Producing Photosynthetic Bacterium Blastochloris viridis.</title>
        <authorList>
            <person name="Tsukatani Y."/>
            <person name="Hirose Y."/>
            <person name="Harada J."/>
            <person name="Misawa N."/>
            <person name="Mori K."/>
            <person name="Inoue K."/>
            <person name="Tamiaki H."/>
        </authorList>
    </citation>
    <scope>NUCLEOTIDE SEQUENCE [LARGE SCALE GENOMIC DNA]</scope>
    <source>
        <strain evidence="7">DSM 133</strain>
    </source>
</reference>
<dbReference type="OrthoDB" id="7163809at2"/>
<dbReference type="GO" id="GO:0033014">
    <property type="term" value="P:tetrapyrrole biosynthetic process"/>
    <property type="evidence" value="ECO:0007669"/>
    <property type="project" value="InterPro"/>
</dbReference>
<dbReference type="EMBL" id="LN907867">
    <property type="protein sequence ID" value="CUU43871.1"/>
    <property type="molecule type" value="Genomic_DNA"/>
</dbReference>
<evidence type="ECO:0000256" key="3">
    <source>
        <dbReference type="ARBA" id="ARBA00022989"/>
    </source>
</evidence>
<feature type="region of interest" description="Disordered" evidence="5">
    <location>
        <begin position="287"/>
        <end position="361"/>
    </location>
</feature>
<feature type="domain" description="Tetrapyrrole biosynthesis uroporphyrinogen III synthase" evidence="6">
    <location>
        <begin position="14"/>
        <end position="229"/>
    </location>
</feature>
<dbReference type="EMBL" id="AP014854">
    <property type="protein sequence ID" value="BAR98796.1"/>
    <property type="molecule type" value="Genomic_DNA"/>
</dbReference>
<dbReference type="InterPro" id="IPR036108">
    <property type="entry name" value="4pyrrol_syn_uPrphyn_synt_sf"/>
</dbReference>